<evidence type="ECO:0000313" key="7">
    <source>
        <dbReference type="Proteomes" id="UP000278807"/>
    </source>
</evidence>
<feature type="domain" description="INTS8 TPR repeats" evidence="5">
    <location>
        <begin position="280"/>
        <end position="474"/>
    </location>
</feature>
<protein>
    <submittedName>
        <fullName evidence="8">Asparagine synthetase domain-containing protein</fullName>
    </submittedName>
</protein>
<dbReference type="STRING" id="102285.A0A0R3TT93"/>
<evidence type="ECO:0000313" key="8">
    <source>
        <dbReference type="WBParaSite" id="HNAJ_0001091801-mRNA-1"/>
    </source>
</evidence>
<dbReference type="InterPro" id="IPR001962">
    <property type="entry name" value="Asn_synthase"/>
</dbReference>
<dbReference type="PANTHER" id="PTHR45937:SF1">
    <property type="entry name" value="ASPARAGINE SYNTHETASE DOMAIN-CONTAINING PROTEIN 1"/>
    <property type="match status" value="1"/>
</dbReference>
<dbReference type="OrthoDB" id="10252281at2759"/>
<accession>A0A0R3TT93</accession>
<dbReference type="AlphaFoldDB" id="A0A0R3TT93"/>
<evidence type="ECO:0000313" key="6">
    <source>
        <dbReference type="EMBL" id="VDO09087.1"/>
    </source>
</evidence>
<evidence type="ECO:0000256" key="3">
    <source>
        <dbReference type="ARBA" id="ARBA00022962"/>
    </source>
</evidence>
<dbReference type="InterPro" id="IPR057980">
    <property type="entry name" value="TPR_INTS8"/>
</dbReference>
<evidence type="ECO:0000259" key="5">
    <source>
        <dbReference type="Pfam" id="PF25756"/>
    </source>
</evidence>
<proteinExistence type="predicted"/>
<reference evidence="8" key="1">
    <citation type="submission" date="2017-02" db="UniProtKB">
        <authorList>
            <consortium name="WormBaseParasite"/>
        </authorList>
    </citation>
    <scope>IDENTIFICATION</scope>
</reference>
<dbReference type="Pfam" id="PF25756">
    <property type="entry name" value="TPR_INTS8"/>
    <property type="match status" value="1"/>
</dbReference>
<dbReference type="InterPro" id="IPR014729">
    <property type="entry name" value="Rossmann-like_a/b/a_fold"/>
</dbReference>
<feature type="domain" description="Asparagine synthetase" evidence="4">
    <location>
        <begin position="872"/>
        <end position="965"/>
    </location>
</feature>
<dbReference type="GO" id="GO:0004066">
    <property type="term" value="F:asparagine synthase (glutamine-hydrolyzing) activity"/>
    <property type="evidence" value="ECO:0007669"/>
    <property type="project" value="InterPro"/>
</dbReference>
<name>A0A0R3TT93_RODNA</name>
<dbReference type="SUPFAM" id="SSF52402">
    <property type="entry name" value="Adenine nucleotide alpha hydrolases-like"/>
    <property type="match status" value="1"/>
</dbReference>
<dbReference type="InterPro" id="IPR051857">
    <property type="entry name" value="Asn_synthetase_domain"/>
</dbReference>
<keyword evidence="7" id="KW-1185">Reference proteome</keyword>
<evidence type="ECO:0000256" key="2">
    <source>
        <dbReference type="ARBA" id="ARBA00022888"/>
    </source>
</evidence>
<dbReference type="PANTHER" id="PTHR45937">
    <property type="entry name" value="ASPARAGINE SYNTHETASE DOMAIN-CONTAINING PROTEIN 1"/>
    <property type="match status" value="1"/>
</dbReference>
<dbReference type="WBParaSite" id="HNAJ_0001091801-mRNA-1">
    <property type="protein sequence ID" value="HNAJ_0001091801-mRNA-1"/>
    <property type="gene ID" value="HNAJ_0001091801"/>
</dbReference>
<dbReference type="SUPFAM" id="SSF56235">
    <property type="entry name" value="N-terminal nucleophile aminohydrolases (Ntn hydrolases)"/>
    <property type="match status" value="1"/>
</dbReference>
<reference evidence="6 7" key="2">
    <citation type="submission" date="2018-11" db="EMBL/GenBank/DDBJ databases">
        <authorList>
            <consortium name="Pathogen Informatics"/>
        </authorList>
    </citation>
    <scope>NUCLEOTIDE SEQUENCE [LARGE SCALE GENOMIC DNA]</scope>
</reference>
<keyword evidence="2" id="KW-0061">Asparagine biosynthesis</keyword>
<keyword evidence="3" id="KW-0315">Glutamine amidotransferase</keyword>
<dbReference type="Proteomes" id="UP000278807">
    <property type="component" value="Unassembled WGS sequence"/>
</dbReference>
<dbReference type="Pfam" id="PF00733">
    <property type="entry name" value="Asn_synthase"/>
    <property type="match status" value="1"/>
</dbReference>
<keyword evidence="1" id="KW-0028">Amino-acid biosynthesis</keyword>
<dbReference type="InterPro" id="IPR029055">
    <property type="entry name" value="Ntn_hydrolases_N"/>
</dbReference>
<evidence type="ECO:0000256" key="1">
    <source>
        <dbReference type="ARBA" id="ARBA00022605"/>
    </source>
</evidence>
<dbReference type="EMBL" id="UZAE01013284">
    <property type="protein sequence ID" value="VDO09087.1"/>
    <property type="molecule type" value="Genomic_DNA"/>
</dbReference>
<organism evidence="8">
    <name type="scientific">Rodentolepis nana</name>
    <name type="common">Dwarf tapeworm</name>
    <name type="synonym">Hymenolepis nana</name>
    <dbReference type="NCBI Taxonomy" id="102285"/>
    <lineage>
        <taxon>Eukaryota</taxon>
        <taxon>Metazoa</taxon>
        <taxon>Spiralia</taxon>
        <taxon>Lophotrochozoa</taxon>
        <taxon>Platyhelminthes</taxon>
        <taxon>Cestoda</taxon>
        <taxon>Eucestoda</taxon>
        <taxon>Cyclophyllidea</taxon>
        <taxon>Hymenolepididae</taxon>
        <taxon>Rodentolepis</taxon>
    </lineage>
</organism>
<dbReference type="GO" id="GO:0006529">
    <property type="term" value="P:asparagine biosynthetic process"/>
    <property type="evidence" value="ECO:0007669"/>
    <property type="project" value="UniProtKB-KW"/>
</dbReference>
<sequence length="989" mass="111424">DAAFISNSSLSYDFLAAVSENINCAPSLLLLFRALEYRRDKMHFEVAKAFLSLSERNQQVTDMKQDVSFCVGGVPFWRRNLFRWIYEMIEEEKTIHAIIDAVTAASTSRQVPSKDLLLQQCKSILLDDFGPERIISDDLVACAACYLLIRESQFISEYKGRLFVPSLISQLLNLSTEKPNFTKSACSLCSNFLQPWLKSIWDKSLLYFPNISFSPPIGMSCPQSVSNMGFLTFTIKLLSFSNFVEGHAVLDSLINCLTTFLKNARKIEPTVDYNTTKALKKKPFLQEVAEILQIALTCVLESDRNNAKYLMNQVHLQSRIQSNNPRLLMSLILQAAATESNYFSQRVSPSLFTPQTLEVLIFGCQSMGYFGEAVVLCQFEGRIHIPIGLRILESAVKASSTFNAYDSLESMTVFLWDLQLLEALCKFQQCNQAFSRKNSFLRCINQLEVNAANAKKSHKMAIWKRQREFLRYLSLKLFSNRCSFSEAAFKRRGPGATIRTDLCMNGIDYSAECNIIHLPMLVIQNNFFDFGDYVLLWDGDFSHYDNSAYYIVQLMSDISHCDGSTGAILNIFRQLRGAFAFILIQKFNNRIYFGRDKVGQRSLIDGLVEIPASGIYVATAIPSGGFCIESCHFWSDSHKQFWIDHSFNQGIKYDVLCHPLKLICDHNDPISTMKTLLQQAIAKQVGPLSQLSIQLSDFYSCPPAQIGVLFSGGLDSTVIAALTDRVLTLVIEIMCCTFSKNNNSTSDQLYASPDDAPDRQTALSSFEDLRRRNPNRHWHLILADVTIRELKNARRDRVRALLKPAPETVLNDSLSIAFWFAARGKGRLICSRKICNESRGEYTSSAKVILTGTGADEQLAGYSRHRKIFERHGAEALQSELSLEMLGISERNLGRDDRIVSDHGRQAAHPFLDEDVTDYLASLSLEKKVDLNLPRGEGEKLLLRNVAASLDLLIASRLPKRAFQFGSRMAKTESLHKVTGADSVPLDVD</sequence>
<gene>
    <name evidence="6" type="ORF">HNAJ_LOCUS10912</name>
</gene>
<evidence type="ECO:0000259" key="4">
    <source>
        <dbReference type="Pfam" id="PF00733"/>
    </source>
</evidence>
<dbReference type="CDD" id="cd01991">
    <property type="entry name" value="Asn_synthase_B_C"/>
    <property type="match status" value="1"/>
</dbReference>
<dbReference type="Gene3D" id="3.40.50.620">
    <property type="entry name" value="HUPs"/>
    <property type="match status" value="1"/>
</dbReference>